<dbReference type="InterPro" id="IPR002328">
    <property type="entry name" value="ADH_Zn_CS"/>
</dbReference>
<evidence type="ECO:0000256" key="2">
    <source>
        <dbReference type="ARBA" id="ARBA00010902"/>
    </source>
</evidence>
<dbReference type="GO" id="GO:0008270">
    <property type="term" value="F:zinc ion binding"/>
    <property type="evidence" value="ECO:0007669"/>
    <property type="project" value="InterPro"/>
</dbReference>
<keyword evidence="7" id="KW-0560">Oxidoreductase</keyword>
<dbReference type="InterPro" id="IPR013149">
    <property type="entry name" value="ADH-like_C"/>
</dbReference>
<proteinExistence type="inferred from homology"/>
<protein>
    <recommendedName>
        <fullName evidence="4">alcohol dehydrogenase</fullName>
        <ecNumber evidence="4">1.1.1.1</ecNumber>
    </recommendedName>
</protein>
<keyword evidence="8" id="KW-0520">NAD</keyword>
<dbReference type="EC" id="1.1.1.1" evidence="4"/>
<reference evidence="14 15" key="1">
    <citation type="submission" date="2024-01" db="EMBL/GenBank/DDBJ databases">
        <title>The genomes of 5 underutilized Papilionoideae crops provide insights into root nodulation and disease resistanc.</title>
        <authorList>
            <person name="Jiang F."/>
        </authorList>
    </citation>
    <scope>NUCLEOTIDE SEQUENCE [LARGE SCALE GENOMIC DNA]</scope>
    <source>
        <strain evidence="14">DUOXIRENSHENG_FW03</strain>
        <tissue evidence="14">Leaves</tissue>
    </source>
</reference>
<dbReference type="Gene3D" id="3.90.180.10">
    <property type="entry name" value="Medium-chain alcohol dehydrogenases, catalytic domain"/>
    <property type="match status" value="1"/>
</dbReference>
<dbReference type="SUPFAM" id="SSF50129">
    <property type="entry name" value="GroES-like"/>
    <property type="match status" value="2"/>
</dbReference>
<evidence type="ECO:0000256" key="7">
    <source>
        <dbReference type="ARBA" id="ARBA00023002"/>
    </source>
</evidence>
<dbReference type="FunFam" id="3.40.50.720:FF:000003">
    <property type="entry name" value="S-(hydroxymethyl)glutathione dehydrogenase"/>
    <property type="match status" value="1"/>
</dbReference>
<sequence>MASRSDTRGKPIRCKAAICRKAGEPLIIEEVELDPPKAWEVRIKILCTTLCHSDVTIWKMNSGAVANKYPRIFGHEAVGVVESVGEHVEEVKERDLVLPVFLSECGECRDCKSPKSNICTKFSNGLIDYMPRDGSGRFRDMNGEAVYHFLCVSSFSEYTVVDLAHVVKISHDFPLDKACLLGCGVSTGLGAAWKVADVEEGSTVAIFGLGTVGLAVAVAAKQRGASKIIGIDLNDQKFEIGKGFGVTDFVNPSTCKDKSVSEVIKEMTDGGADYCFECIGLASLMADAFNSSRDGWGKTVILGVEMHGAPVALNPYELVRGKIVTGSLFGGIKPKSDIPLFANTYLDKKLDLDGFITHEVGFEDINKAFDYLLEGKSLRCIIRMNHH</sequence>
<dbReference type="Pfam" id="PF00107">
    <property type="entry name" value="ADH_zinc_N"/>
    <property type="match status" value="1"/>
</dbReference>
<feature type="domain" description="Alcohol dehydrogenase-like N-terminal" evidence="13">
    <location>
        <begin position="40"/>
        <end position="170"/>
    </location>
</feature>
<comment type="catalytic activity">
    <reaction evidence="9">
        <text>a secondary alcohol + NAD(+) = a ketone + NADH + H(+)</text>
        <dbReference type="Rhea" id="RHEA:10740"/>
        <dbReference type="ChEBI" id="CHEBI:15378"/>
        <dbReference type="ChEBI" id="CHEBI:17087"/>
        <dbReference type="ChEBI" id="CHEBI:35681"/>
        <dbReference type="ChEBI" id="CHEBI:57540"/>
        <dbReference type="ChEBI" id="CHEBI:57945"/>
        <dbReference type="EC" id="1.1.1.1"/>
    </reaction>
</comment>
<evidence type="ECO:0000259" key="12">
    <source>
        <dbReference type="Pfam" id="PF00107"/>
    </source>
</evidence>
<evidence type="ECO:0000259" key="13">
    <source>
        <dbReference type="Pfam" id="PF08240"/>
    </source>
</evidence>
<evidence type="ECO:0000313" key="15">
    <source>
        <dbReference type="Proteomes" id="UP001386955"/>
    </source>
</evidence>
<keyword evidence="15" id="KW-1185">Reference proteome</keyword>
<dbReference type="EMBL" id="JAYMYS010000001">
    <property type="protein sequence ID" value="KAK7410507.1"/>
    <property type="molecule type" value="Genomic_DNA"/>
</dbReference>
<dbReference type="PANTHER" id="PTHR43880:SF10">
    <property type="entry name" value="ALCOHOL DEHYDROGENASE-LIKE 2"/>
    <property type="match status" value="1"/>
</dbReference>
<organism evidence="14 15">
    <name type="scientific">Psophocarpus tetragonolobus</name>
    <name type="common">Winged bean</name>
    <name type="synonym">Dolichos tetragonolobus</name>
    <dbReference type="NCBI Taxonomy" id="3891"/>
    <lineage>
        <taxon>Eukaryota</taxon>
        <taxon>Viridiplantae</taxon>
        <taxon>Streptophyta</taxon>
        <taxon>Embryophyta</taxon>
        <taxon>Tracheophyta</taxon>
        <taxon>Spermatophyta</taxon>
        <taxon>Magnoliopsida</taxon>
        <taxon>eudicotyledons</taxon>
        <taxon>Gunneridae</taxon>
        <taxon>Pentapetalae</taxon>
        <taxon>rosids</taxon>
        <taxon>fabids</taxon>
        <taxon>Fabales</taxon>
        <taxon>Fabaceae</taxon>
        <taxon>Papilionoideae</taxon>
        <taxon>50 kb inversion clade</taxon>
        <taxon>NPAAA clade</taxon>
        <taxon>indigoferoid/millettioid clade</taxon>
        <taxon>Phaseoleae</taxon>
        <taxon>Psophocarpus</taxon>
    </lineage>
</organism>
<dbReference type="PROSITE" id="PS00059">
    <property type="entry name" value="ADH_ZINC"/>
    <property type="match status" value="1"/>
</dbReference>
<evidence type="ECO:0000256" key="4">
    <source>
        <dbReference type="ARBA" id="ARBA00013190"/>
    </source>
</evidence>
<evidence type="ECO:0000256" key="9">
    <source>
        <dbReference type="ARBA" id="ARBA00049164"/>
    </source>
</evidence>
<gene>
    <name evidence="14" type="ORF">VNO78_01331</name>
</gene>
<keyword evidence="6 11" id="KW-0862">Zinc</keyword>
<dbReference type="PANTHER" id="PTHR43880">
    <property type="entry name" value="ALCOHOL DEHYDROGENASE"/>
    <property type="match status" value="1"/>
</dbReference>
<evidence type="ECO:0000256" key="3">
    <source>
        <dbReference type="ARBA" id="ARBA00011738"/>
    </source>
</evidence>
<evidence type="ECO:0000313" key="14">
    <source>
        <dbReference type="EMBL" id="KAK7410507.1"/>
    </source>
</evidence>
<evidence type="ECO:0000256" key="6">
    <source>
        <dbReference type="ARBA" id="ARBA00022833"/>
    </source>
</evidence>
<name>A0AAN9XV52_PSOTE</name>
<comment type="caution">
    <text evidence="14">The sequence shown here is derived from an EMBL/GenBank/DDBJ whole genome shotgun (WGS) entry which is preliminary data.</text>
</comment>
<evidence type="ECO:0000256" key="11">
    <source>
        <dbReference type="RuleBase" id="RU361277"/>
    </source>
</evidence>
<dbReference type="InterPro" id="IPR011032">
    <property type="entry name" value="GroES-like_sf"/>
</dbReference>
<evidence type="ECO:0000256" key="10">
    <source>
        <dbReference type="ARBA" id="ARBA00049243"/>
    </source>
</evidence>
<dbReference type="Gene3D" id="3.40.50.720">
    <property type="entry name" value="NAD(P)-binding Rossmann-like Domain"/>
    <property type="match status" value="1"/>
</dbReference>
<dbReference type="Proteomes" id="UP001386955">
    <property type="component" value="Unassembled WGS sequence"/>
</dbReference>
<evidence type="ECO:0000256" key="1">
    <source>
        <dbReference type="ARBA" id="ARBA00001947"/>
    </source>
</evidence>
<evidence type="ECO:0000256" key="5">
    <source>
        <dbReference type="ARBA" id="ARBA00022723"/>
    </source>
</evidence>
<dbReference type="InterPro" id="IPR013154">
    <property type="entry name" value="ADH-like_N"/>
</dbReference>
<comment type="cofactor">
    <cofactor evidence="1 11">
        <name>Zn(2+)</name>
        <dbReference type="ChEBI" id="CHEBI:29105"/>
    </cofactor>
</comment>
<dbReference type="Pfam" id="PF08240">
    <property type="entry name" value="ADH_N"/>
    <property type="match status" value="1"/>
</dbReference>
<comment type="subunit">
    <text evidence="3">Homodimer.</text>
</comment>
<accession>A0AAN9XV52</accession>
<dbReference type="GO" id="GO:0051903">
    <property type="term" value="F:S-(hydroxymethyl)glutathione dehydrogenase [NAD(P)+] activity"/>
    <property type="evidence" value="ECO:0007669"/>
    <property type="project" value="TreeGrafter"/>
</dbReference>
<comment type="catalytic activity">
    <reaction evidence="10">
        <text>a primary alcohol + NAD(+) = an aldehyde + NADH + H(+)</text>
        <dbReference type="Rhea" id="RHEA:10736"/>
        <dbReference type="ChEBI" id="CHEBI:15378"/>
        <dbReference type="ChEBI" id="CHEBI:15734"/>
        <dbReference type="ChEBI" id="CHEBI:17478"/>
        <dbReference type="ChEBI" id="CHEBI:57540"/>
        <dbReference type="ChEBI" id="CHEBI:57945"/>
        <dbReference type="EC" id="1.1.1.1"/>
    </reaction>
</comment>
<evidence type="ECO:0000256" key="8">
    <source>
        <dbReference type="ARBA" id="ARBA00023027"/>
    </source>
</evidence>
<dbReference type="AlphaFoldDB" id="A0AAN9XV52"/>
<feature type="domain" description="Alcohol dehydrogenase-like C-terminal" evidence="12">
    <location>
        <begin position="212"/>
        <end position="335"/>
    </location>
</feature>
<dbReference type="SUPFAM" id="SSF51735">
    <property type="entry name" value="NAD(P)-binding Rossmann-fold domains"/>
    <property type="match status" value="1"/>
</dbReference>
<dbReference type="FunFam" id="3.90.180.10:FF:000007">
    <property type="entry name" value="Alcohol dehydrogenase 6"/>
    <property type="match status" value="1"/>
</dbReference>
<keyword evidence="5 11" id="KW-0479">Metal-binding</keyword>
<dbReference type="GO" id="GO:0004022">
    <property type="term" value="F:alcohol dehydrogenase (NAD+) activity"/>
    <property type="evidence" value="ECO:0007669"/>
    <property type="project" value="UniProtKB-EC"/>
</dbReference>
<comment type="similarity">
    <text evidence="2">Belongs to the zinc-containing alcohol dehydrogenase family. Class-III subfamily.</text>
</comment>
<dbReference type="GO" id="GO:0005829">
    <property type="term" value="C:cytosol"/>
    <property type="evidence" value="ECO:0007669"/>
    <property type="project" value="TreeGrafter"/>
</dbReference>
<dbReference type="GO" id="GO:0046294">
    <property type="term" value="P:formaldehyde catabolic process"/>
    <property type="evidence" value="ECO:0007669"/>
    <property type="project" value="TreeGrafter"/>
</dbReference>
<dbReference type="InterPro" id="IPR036291">
    <property type="entry name" value="NAD(P)-bd_dom_sf"/>
</dbReference>